<dbReference type="GeneID" id="9665102"/>
<accession>C7ZF88</accession>
<dbReference type="InterPro" id="IPR010730">
    <property type="entry name" value="HET"/>
</dbReference>
<dbReference type="VEuPathDB" id="FungiDB:NECHADRAFT_78380"/>
<dbReference type="AlphaFoldDB" id="C7ZF88"/>
<name>C7ZF88_FUSV7</name>
<dbReference type="STRING" id="660122.C7ZF88"/>
<dbReference type="KEGG" id="nhe:NECHADRAFT_78380"/>
<dbReference type="OrthoDB" id="47007at2759"/>
<dbReference type="PANTHER" id="PTHR33112">
    <property type="entry name" value="DOMAIN PROTEIN, PUTATIVE-RELATED"/>
    <property type="match status" value="1"/>
</dbReference>
<evidence type="ECO:0000313" key="3">
    <source>
        <dbReference type="Proteomes" id="UP000005206"/>
    </source>
</evidence>
<dbReference type="RefSeq" id="XP_003042892.1">
    <property type="nucleotide sequence ID" value="XM_003042846.1"/>
</dbReference>
<evidence type="ECO:0000313" key="2">
    <source>
        <dbReference type="EMBL" id="EEU37179.1"/>
    </source>
</evidence>
<dbReference type="EMBL" id="GG698923">
    <property type="protein sequence ID" value="EEU37179.1"/>
    <property type="molecule type" value="Genomic_DNA"/>
</dbReference>
<protein>
    <recommendedName>
        <fullName evidence="1">Heterokaryon incompatibility domain-containing protein</fullName>
    </recommendedName>
</protein>
<proteinExistence type="predicted"/>
<gene>
    <name evidence="2" type="ORF">NECHADRAFT_78380</name>
</gene>
<dbReference type="Pfam" id="PF06985">
    <property type="entry name" value="HET"/>
    <property type="match status" value="1"/>
</dbReference>
<feature type="domain" description="Heterokaryon incompatibility" evidence="1">
    <location>
        <begin position="213"/>
        <end position="417"/>
    </location>
</feature>
<dbReference type="PANTHER" id="PTHR33112:SF8">
    <property type="entry name" value="HETEROKARYON INCOMPATIBILITY DOMAIN-CONTAINING PROTEIN"/>
    <property type="match status" value="1"/>
</dbReference>
<dbReference type="eggNOG" id="ENOG502SICY">
    <property type="taxonomic scope" value="Eukaryota"/>
</dbReference>
<organism evidence="2 3">
    <name type="scientific">Fusarium vanettenii (strain ATCC MYA-4622 / CBS 123669 / FGSC 9596 / NRRL 45880 / 77-13-4)</name>
    <name type="common">Fusarium solani subsp. pisi</name>
    <dbReference type="NCBI Taxonomy" id="660122"/>
    <lineage>
        <taxon>Eukaryota</taxon>
        <taxon>Fungi</taxon>
        <taxon>Dikarya</taxon>
        <taxon>Ascomycota</taxon>
        <taxon>Pezizomycotina</taxon>
        <taxon>Sordariomycetes</taxon>
        <taxon>Hypocreomycetidae</taxon>
        <taxon>Hypocreales</taxon>
        <taxon>Nectriaceae</taxon>
        <taxon>Fusarium</taxon>
        <taxon>Fusarium solani species complex</taxon>
        <taxon>Fusarium vanettenii</taxon>
    </lineage>
</organism>
<evidence type="ECO:0000259" key="1">
    <source>
        <dbReference type="Pfam" id="PF06985"/>
    </source>
</evidence>
<reference evidence="2 3" key="1">
    <citation type="journal article" date="2009" name="PLoS Genet.">
        <title>The genome of Nectria haematococca: contribution of supernumerary chromosomes to gene expansion.</title>
        <authorList>
            <person name="Coleman J.J."/>
            <person name="Rounsley S.D."/>
            <person name="Rodriguez-Carres M."/>
            <person name="Kuo A."/>
            <person name="Wasmann C.C."/>
            <person name="Grimwood J."/>
            <person name="Schmutz J."/>
            <person name="Taga M."/>
            <person name="White G.J."/>
            <person name="Zhou S."/>
            <person name="Schwartz D.C."/>
            <person name="Freitag M."/>
            <person name="Ma L.J."/>
            <person name="Danchin E.G."/>
            <person name="Henrissat B."/>
            <person name="Coutinho P.M."/>
            <person name="Nelson D.R."/>
            <person name="Straney D."/>
            <person name="Napoli C.A."/>
            <person name="Barker B.M."/>
            <person name="Gribskov M."/>
            <person name="Rep M."/>
            <person name="Kroken S."/>
            <person name="Molnar I."/>
            <person name="Rensing C."/>
            <person name="Kennell J.C."/>
            <person name="Zamora J."/>
            <person name="Farman M.L."/>
            <person name="Selker E.U."/>
            <person name="Salamov A."/>
            <person name="Shapiro H."/>
            <person name="Pangilinan J."/>
            <person name="Lindquist E."/>
            <person name="Lamers C."/>
            <person name="Grigoriev I.V."/>
            <person name="Geiser D.M."/>
            <person name="Covert S.F."/>
            <person name="Temporini E."/>
            <person name="Vanetten H.D."/>
        </authorList>
    </citation>
    <scope>NUCLEOTIDE SEQUENCE [LARGE SCALE GENOMIC DNA]</scope>
    <source>
        <strain evidence="3">ATCC MYA-4622 / CBS 123669 / FGSC 9596 / NRRL 45880 / 77-13-4</strain>
    </source>
</reference>
<sequence>MCTLLYWAASCSLVDYGGMASFQTLQLPSRTRLSARATASIYGKYGMRSLENGAVIQDFSDAVADYRPPIRADLRASFPGGAVVKDGEAKPLQPWLFGNWYSSGFVDNKLLLMVGLGARLGTSGKIEDSVDFDGDTVNLRGSFLRFRTDQVLAADWGSPYGLSKLRRWLDICDNHYPCLPSDTPSSLPTRVLNVGASQDVMFLRQTAVQTGKYLALSHSWGSTRRLTLTTANLATLVEDGILVADIPKTFRDAVHVARVLNNIWIDSLCIIQDDAADWEAEAARMGLVYANSYLTIAALSSKDDSSGCFQDASTRFDEPSVSVDVRSTGRRCFAHAAPVVRRDDEGNFPTLMGRWTWATDEVTDPEVNHTSWLYITPEWMPPYLQRSPTKYIPGEFGGTFNPIGDEPLSKRGWTLQERLLSPRTIHYGRTQMYWECQGCVFAEDGALIRRAFTTPSYFWGARPGEPGKNRNWRWMRLVEQYSTRNLTVASDKLPALSGLAHLTAERTGDTYFAGLWKSDFLSGLNWAIKAYEPTHQCSDTAHDSPSWSWASLDAEIDYSALGDEVLAACADVQVEPMGKDAFGRVACGSVTLKGLIYELALREFDGREGVIHPLQTGMYATWSSGKSTFFGFKVAKASKKGTAHFDNEPTFPSVAPFLDSPYALTLKDDKGGTYTRIGRASFTDKAVKADKVDAPKGAVREVTIM</sequence>
<dbReference type="OMA" id="WIENCSH"/>
<dbReference type="Proteomes" id="UP000005206">
    <property type="component" value="Chromosome 3"/>
</dbReference>
<dbReference type="HOGENOM" id="CLU_002639_3_2_1"/>
<dbReference type="InParanoid" id="C7ZF88"/>
<keyword evidence="3" id="KW-1185">Reference proteome</keyword>